<comment type="caution">
    <text evidence="2">The sequence shown here is derived from an EMBL/GenBank/DDBJ whole genome shotgun (WGS) entry which is preliminary data.</text>
</comment>
<dbReference type="Proteomes" id="UP001153269">
    <property type="component" value="Unassembled WGS sequence"/>
</dbReference>
<feature type="region of interest" description="Disordered" evidence="1">
    <location>
        <begin position="122"/>
        <end position="153"/>
    </location>
</feature>
<keyword evidence="3" id="KW-1185">Reference proteome</keyword>
<proteinExistence type="predicted"/>
<accession>A0A9N7YWF8</accession>
<evidence type="ECO:0000256" key="1">
    <source>
        <dbReference type="SAM" id="MobiDB-lite"/>
    </source>
</evidence>
<feature type="non-terminal residue" evidence="2">
    <location>
        <position position="1"/>
    </location>
</feature>
<evidence type="ECO:0000313" key="3">
    <source>
        <dbReference type="Proteomes" id="UP001153269"/>
    </source>
</evidence>
<dbReference type="AlphaFoldDB" id="A0A9N7YWF8"/>
<organism evidence="2 3">
    <name type="scientific">Pleuronectes platessa</name>
    <name type="common">European plaice</name>
    <dbReference type="NCBI Taxonomy" id="8262"/>
    <lineage>
        <taxon>Eukaryota</taxon>
        <taxon>Metazoa</taxon>
        <taxon>Chordata</taxon>
        <taxon>Craniata</taxon>
        <taxon>Vertebrata</taxon>
        <taxon>Euteleostomi</taxon>
        <taxon>Actinopterygii</taxon>
        <taxon>Neopterygii</taxon>
        <taxon>Teleostei</taxon>
        <taxon>Neoteleostei</taxon>
        <taxon>Acanthomorphata</taxon>
        <taxon>Carangaria</taxon>
        <taxon>Pleuronectiformes</taxon>
        <taxon>Pleuronectoidei</taxon>
        <taxon>Pleuronectidae</taxon>
        <taxon>Pleuronectes</taxon>
    </lineage>
</organism>
<dbReference type="EMBL" id="CADEAL010002857">
    <property type="protein sequence ID" value="CAB1442475.1"/>
    <property type="molecule type" value="Genomic_DNA"/>
</dbReference>
<feature type="compositionally biased region" description="Basic and acidic residues" evidence="1">
    <location>
        <begin position="132"/>
        <end position="153"/>
    </location>
</feature>
<gene>
    <name evidence="2" type="ORF">PLEPLA_LOCUS30145</name>
</gene>
<reference evidence="2" key="1">
    <citation type="submission" date="2020-03" db="EMBL/GenBank/DDBJ databases">
        <authorList>
            <person name="Weist P."/>
        </authorList>
    </citation>
    <scope>NUCLEOTIDE SEQUENCE</scope>
</reference>
<evidence type="ECO:0000313" key="2">
    <source>
        <dbReference type="EMBL" id="CAB1442475.1"/>
    </source>
</evidence>
<sequence length="153" mass="16697">MDDIKLIIEVEKLITAEVCDIISNARRFGVATASGVTSQAPARPGISAYATLRRRFRVRGPAEALGLTGENKQYALTEQGECLAEAFLPAENYDPRADVCSSSSQLQSYDPGNALVRATVNMSVQSSSRSNSSREELRNDRSNRSEAAIKRQE</sequence>
<name>A0A9N7YWF8_PLEPL</name>
<protein>
    <submittedName>
        <fullName evidence="2">Uncharacterized protein</fullName>
    </submittedName>
</protein>